<dbReference type="InterPro" id="IPR036034">
    <property type="entry name" value="PDZ_sf"/>
</dbReference>
<evidence type="ECO:0000313" key="3">
    <source>
        <dbReference type="EMBL" id="EGW55826.1"/>
    </source>
</evidence>
<evidence type="ECO:0000259" key="2">
    <source>
        <dbReference type="PROSITE" id="PS50106"/>
    </source>
</evidence>
<comment type="caution">
    <text evidence="3">The sequence shown here is derived from an EMBL/GenBank/DDBJ whole genome shotgun (WGS) entry which is preliminary data.</text>
</comment>
<dbReference type="InterPro" id="IPR001478">
    <property type="entry name" value="PDZ"/>
</dbReference>
<feature type="signal peptide" evidence="1">
    <location>
        <begin position="1"/>
        <end position="23"/>
    </location>
</feature>
<dbReference type="SUPFAM" id="SSF159501">
    <property type="entry name" value="EreA/ChaN-like"/>
    <property type="match status" value="1"/>
</dbReference>
<dbReference type="Gene3D" id="2.30.42.10">
    <property type="match status" value="1"/>
</dbReference>
<protein>
    <recommendedName>
        <fullName evidence="2">PDZ domain-containing protein</fullName>
    </recommendedName>
</protein>
<dbReference type="SMART" id="SM00228">
    <property type="entry name" value="PDZ"/>
    <property type="match status" value="1"/>
</dbReference>
<accession>G2FBZ5</accession>
<dbReference type="eggNOG" id="COG3016">
    <property type="taxonomic scope" value="Bacteria"/>
</dbReference>
<organism evidence="3 4">
    <name type="scientific">endosymbiont of Tevnia jerichonana</name>
    <name type="common">vent Tica</name>
    <dbReference type="NCBI Taxonomy" id="1049564"/>
    <lineage>
        <taxon>Bacteria</taxon>
        <taxon>Pseudomonadati</taxon>
        <taxon>Pseudomonadota</taxon>
        <taxon>Gammaproteobacteria</taxon>
        <taxon>sulfur-oxidizing symbionts</taxon>
    </lineage>
</organism>
<keyword evidence="4" id="KW-1185">Reference proteome</keyword>
<dbReference type="Pfam" id="PF04187">
    <property type="entry name" value="Cofac_haem_bdg"/>
    <property type="match status" value="1"/>
</dbReference>
<proteinExistence type="predicted"/>
<dbReference type="Pfam" id="PF13180">
    <property type="entry name" value="PDZ_2"/>
    <property type="match status" value="1"/>
</dbReference>
<evidence type="ECO:0000256" key="1">
    <source>
        <dbReference type="SAM" id="SignalP"/>
    </source>
</evidence>
<feature type="chain" id="PRO_5003428816" description="PDZ domain-containing protein" evidence="1">
    <location>
        <begin position="24"/>
        <end position="379"/>
    </location>
</feature>
<dbReference type="EMBL" id="AFZB01000002">
    <property type="protein sequence ID" value="EGW55826.1"/>
    <property type="molecule type" value="Genomic_DNA"/>
</dbReference>
<dbReference type="eggNOG" id="COG0265">
    <property type="taxonomic scope" value="Bacteria"/>
</dbReference>
<sequence>MMFMKMVRVLVFGLIVMSTALQAQESSESDQTTSAGVLDLAALDDMTGLLEKLRDRRVVLVGETHDRYDHHLAQLEVIKGMYAQNPDMAIGLEFFQQPFQAVLDRFIAGEIDEQGLVRESEYFERWRYDYRLYRPIFQFAREKGIPLIALNLEAELTGKVSKGGIESLGEVDRSRIPQQIDRSDDAYKARLNEIFQHHAHPEKRNFDHFYEVQLLWDEGMAECAARWLNAHPGSRMVVLAGAGHIIYGSGIPNRLKRRIDGDLALVLPLGEAGVDPTMGDYMLVTRKQTLPRSGLLGVYLDTEESPVRISGFSDGSGAEAAGVQEDDRLLSVAGQPVASYADIRFVLMEHSPGERVQVEIQRDNFFTGTMTHSLEVELH</sequence>
<gene>
    <name evidence="3" type="ORF">TevJSym_ab01790</name>
</gene>
<evidence type="ECO:0000313" key="4">
    <source>
        <dbReference type="Proteomes" id="UP000005167"/>
    </source>
</evidence>
<dbReference type="PROSITE" id="PS50106">
    <property type="entry name" value="PDZ"/>
    <property type="match status" value="1"/>
</dbReference>
<dbReference type="AlphaFoldDB" id="G2FBZ5"/>
<dbReference type="InterPro" id="IPR007314">
    <property type="entry name" value="Cofac_haem-bd_dom"/>
</dbReference>
<keyword evidence="1" id="KW-0732">Signal</keyword>
<dbReference type="CDD" id="cd14727">
    <property type="entry name" value="ChanN-like"/>
    <property type="match status" value="1"/>
</dbReference>
<dbReference type="Proteomes" id="UP000005167">
    <property type="component" value="Unassembled WGS sequence"/>
</dbReference>
<dbReference type="Gene3D" id="3.40.50.11550">
    <property type="match status" value="1"/>
</dbReference>
<dbReference type="SUPFAM" id="SSF50156">
    <property type="entry name" value="PDZ domain-like"/>
    <property type="match status" value="1"/>
</dbReference>
<name>G2FBZ5_9GAMM</name>
<feature type="domain" description="PDZ" evidence="2">
    <location>
        <begin position="283"/>
        <end position="364"/>
    </location>
</feature>
<dbReference type="PATRIC" id="fig|1049564.3.peg.428"/>
<reference evidence="3 4" key="1">
    <citation type="journal article" date="2011" name="ISME J.">
        <title>The endosymbionts of the deep-sea tubeworms Riftia pachyptila and Tevnia jerichonana share an identical physiology as revealed by proteogenomic analyses.</title>
        <authorList>
            <person name="Gardebrecht A."/>
            <person name="Markert S."/>
            <person name="Felbeck H."/>
            <person name="Thuermer A."/>
            <person name="Albrecht D."/>
            <person name="Wollherr A."/>
            <person name="Kabisch J."/>
            <person name="Lehmann R."/>
            <person name="Daniel R."/>
            <person name="Liesegang H."/>
            <person name="Hecker M."/>
            <person name="Sievert S.M."/>
            <person name="Schweder T."/>
        </authorList>
    </citation>
    <scope>NUCLEOTIDE SEQUENCE [LARGE SCALE GENOMIC DNA]</scope>
</reference>